<evidence type="ECO:0000313" key="3">
    <source>
        <dbReference type="Proteomes" id="UP000648908"/>
    </source>
</evidence>
<protein>
    <submittedName>
        <fullName evidence="2">DUF1801 domain-containing protein</fullName>
    </submittedName>
</protein>
<name>A0A8K0Y2D4_9RHOB</name>
<gene>
    <name evidence="2" type="ORF">JL811_19500</name>
</gene>
<proteinExistence type="predicted"/>
<dbReference type="SUPFAM" id="SSF159888">
    <property type="entry name" value="YdhG-like"/>
    <property type="match status" value="1"/>
</dbReference>
<dbReference type="Pfam" id="PF08818">
    <property type="entry name" value="DUF1801"/>
    <property type="match status" value="1"/>
</dbReference>
<keyword evidence="3" id="KW-1185">Reference proteome</keyword>
<reference evidence="2" key="1">
    <citation type="submission" date="2021-01" db="EMBL/GenBank/DDBJ databases">
        <title>Tabrizicola alba sp. nov. a motile alkaliphilic bacterium isolated from a soda lake.</title>
        <authorList>
            <person name="Szuroczki S."/>
            <person name="Abbaszade G."/>
            <person name="Schumann P."/>
            <person name="Toth E."/>
        </authorList>
    </citation>
    <scope>NUCLEOTIDE SEQUENCE</scope>
    <source>
        <strain evidence="2">DMG-N-6</strain>
    </source>
</reference>
<dbReference type="InterPro" id="IPR014922">
    <property type="entry name" value="YdhG-like"/>
</dbReference>
<evidence type="ECO:0000313" key="2">
    <source>
        <dbReference type="EMBL" id="MBL4919398.1"/>
    </source>
</evidence>
<dbReference type="Proteomes" id="UP000648908">
    <property type="component" value="Unassembled WGS sequence"/>
</dbReference>
<dbReference type="AlphaFoldDB" id="A0A8K0Y2D4"/>
<comment type="caution">
    <text evidence="2">The sequence shown here is derived from an EMBL/GenBank/DDBJ whole genome shotgun (WGS) entry which is preliminary data.</text>
</comment>
<sequence length="112" mass="12414">MMDALETDQIVARLKAIVVTVEPEVAFIAKYGGTLVESVPGQPKSQFCGIFAYTNHVSLEFTNGTLLDDPEKLLEGEGKHRRHIKLASLSDIAGKRCEDFLRQARDLQTDLP</sequence>
<dbReference type="EMBL" id="JAESVN010000023">
    <property type="protein sequence ID" value="MBL4919398.1"/>
    <property type="molecule type" value="Genomic_DNA"/>
</dbReference>
<accession>A0A8K0Y2D4</accession>
<evidence type="ECO:0000259" key="1">
    <source>
        <dbReference type="Pfam" id="PF08818"/>
    </source>
</evidence>
<dbReference type="RefSeq" id="WP_202690377.1">
    <property type="nucleotide sequence ID" value="NZ_JAESVN010000023.1"/>
</dbReference>
<feature type="domain" description="YdhG-like" evidence="1">
    <location>
        <begin position="9"/>
        <end position="104"/>
    </location>
</feature>
<organism evidence="2 3">
    <name type="scientific">Szabonella alba</name>
    <dbReference type="NCBI Taxonomy" id="2804194"/>
    <lineage>
        <taxon>Bacteria</taxon>
        <taxon>Pseudomonadati</taxon>
        <taxon>Pseudomonadota</taxon>
        <taxon>Alphaproteobacteria</taxon>
        <taxon>Rhodobacterales</taxon>
        <taxon>Paracoccaceae</taxon>
        <taxon>Szabonella</taxon>
    </lineage>
</organism>